<keyword evidence="2" id="KW-1185">Reference proteome</keyword>
<organism evidence="1 2">
    <name type="scientific">Sphaerisporangium album</name>
    <dbReference type="NCBI Taxonomy" id="509200"/>
    <lineage>
        <taxon>Bacteria</taxon>
        <taxon>Bacillati</taxon>
        <taxon>Actinomycetota</taxon>
        <taxon>Actinomycetes</taxon>
        <taxon>Streptosporangiales</taxon>
        <taxon>Streptosporangiaceae</taxon>
        <taxon>Sphaerisporangium</taxon>
    </lineage>
</organism>
<proteinExistence type="predicted"/>
<reference evidence="1 2" key="1">
    <citation type="submission" date="2018-06" db="EMBL/GenBank/DDBJ databases">
        <title>Sphaerisporangium craniellae sp. nov., isolated from a marine sponge in the South China Sea.</title>
        <authorList>
            <person name="Li L."/>
        </authorList>
    </citation>
    <scope>NUCLEOTIDE SEQUENCE [LARGE SCALE GENOMIC DNA]</scope>
    <source>
        <strain evidence="1 2">CCTCC AA 208026</strain>
    </source>
</reference>
<evidence type="ECO:0000313" key="2">
    <source>
        <dbReference type="Proteomes" id="UP000253094"/>
    </source>
</evidence>
<dbReference type="Proteomes" id="UP000253094">
    <property type="component" value="Unassembled WGS sequence"/>
</dbReference>
<protein>
    <submittedName>
        <fullName evidence="1">Uncharacterized protein</fullName>
    </submittedName>
</protein>
<comment type="caution">
    <text evidence="1">The sequence shown here is derived from an EMBL/GenBank/DDBJ whole genome shotgun (WGS) entry which is preliminary data.</text>
</comment>
<dbReference type="AlphaFoldDB" id="A0A367FNG4"/>
<sequence>MKVHVLELREAENYIPNRLLQAKKPYREASQRLKFFKKLTKEQRGHFDMKLGFGKSGEVPENQKSLFDGLPDKVVSGLKQGFGADVIKLFQDVAAHRITEADFDRDLGSDAATELRSILTLLRQIV</sequence>
<dbReference type="EMBL" id="QOIL01000005">
    <property type="protein sequence ID" value="RCG31382.1"/>
    <property type="molecule type" value="Genomic_DNA"/>
</dbReference>
<accession>A0A367FNG4</accession>
<gene>
    <name evidence="1" type="ORF">DQ384_11790</name>
</gene>
<evidence type="ECO:0000313" key="1">
    <source>
        <dbReference type="EMBL" id="RCG31382.1"/>
    </source>
</evidence>
<name>A0A367FNG4_9ACTN</name>